<protein>
    <submittedName>
        <fullName evidence="1">Uncharacterized protein</fullName>
    </submittedName>
</protein>
<dbReference type="KEGG" id="lfa:LFA_3429"/>
<dbReference type="EMBL" id="LN614827">
    <property type="protein sequence ID" value="CEG58761.1"/>
    <property type="molecule type" value="Genomic_DNA"/>
</dbReference>
<dbReference type="AlphaFoldDB" id="A0A098GBB1"/>
<organism evidence="1 2">
    <name type="scientific">Legionella fallonii LLAP-10</name>
    <dbReference type="NCBI Taxonomy" id="1212491"/>
    <lineage>
        <taxon>Bacteria</taxon>
        <taxon>Pseudomonadati</taxon>
        <taxon>Pseudomonadota</taxon>
        <taxon>Gammaproteobacteria</taxon>
        <taxon>Legionellales</taxon>
        <taxon>Legionellaceae</taxon>
        <taxon>Legionella</taxon>
    </lineage>
</organism>
<accession>A0A098GBB1</accession>
<sequence length="123" mass="14022">MLKNILLPISFSLATFIPHSSYSAPVFDDASLSSQCHVLAKHLGEIKESQKRASCSYKLYMSGIYVDNSGDKIIEKQYSNATECLNDAIEFLIFAQKFNCERLAEITEIKKELIQIKRQIRDK</sequence>
<gene>
    <name evidence="1" type="ORF">LFA_3429</name>
</gene>
<keyword evidence="2" id="KW-1185">Reference proteome</keyword>
<dbReference type="RefSeq" id="WP_045097008.1">
    <property type="nucleotide sequence ID" value="NZ_LN614827.1"/>
</dbReference>
<proteinExistence type="predicted"/>
<name>A0A098GBB1_9GAMM</name>
<evidence type="ECO:0000313" key="2">
    <source>
        <dbReference type="Proteomes" id="UP000032430"/>
    </source>
</evidence>
<reference evidence="2" key="1">
    <citation type="submission" date="2014-09" db="EMBL/GenBank/DDBJ databases">
        <authorList>
            <person name="Gomez-Valero L."/>
        </authorList>
    </citation>
    <scope>NUCLEOTIDE SEQUENCE [LARGE SCALE GENOMIC DNA]</scope>
    <source>
        <strain evidence="2">ATCC700992</strain>
    </source>
</reference>
<evidence type="ECO:0000313" key="1">
    <source>
        <dbReference type="EMBL" id="CEG58761.1"/>
    </source>
</evidence>
<dbReference type="Proteomes" id="UP000032430">
    <property type="component" value="Chromosome I"/>
</dbReference>
<dbReference type="HOGENOM" id="CLU_2012386_0_0_6"/>